<dbReference type="GO" id="GO:0043546">
    <property type="term" value="F:molybdopterin cofactor binding"/>
    <property type="evidence" value="ECO:0007669"/>
    <property type="project" value="InterPro"/>
</dbReference>
<dbReference type="InterPro" id="IPR006963">
    <property type="entry name" value="Mopterin_OxRdtase_4Fe-4S_dom"/>
</dbReference>
<keyword evidence="3" id="KW-0500">Molybdenum</keyword>
<evidence type="ECO:0000313" key="9">
    <source>
        <dbReference type="EMBL" id="PRH39853.1"/>
    </source>
</evidence>
<dbReference type="Pfam" id="PF00384">
    <property type="entry name" value="Molybdopterin"/>
    <property type="match status" value="1"/>
</dbReference>
<dbReference type="CDD" id="cd02786">
    <property type="entry name" value="MopB_CT_3"/>
    <property type="match status" value="1"/>
</dbReference>
<keyword evidence="5" id="KW-0560">Oxidoreductase</keyword>
<name>A0AA45BBT0_BURVI</name>
<dbReference type="InterPro" id="IPR009010">
    <property type="entry name" value="Asp_de-COase-like_dom_sf"/>
</dbReference>
<gene>
    <name evidence="9" type="ORF">C6T65_24680</name>
</gene>
<dbReference type="PANTHER" id="PTHR43742">
    <property type="entry name" value="TRIMETHYLAMINE-N-OXIDE REDUCTASE"/>
    <property type="match status" value="1"/>
</dbReference>
<dbReference type="Pfam" id="PF04879">
    <property type="entry name" value="Molybdop_Fe4S4"/>
    <property type="match status" value="1"/>
</dbReference>
<evidence type="ECO:0000256" key="6">
    <source>
        <dbReference type="ARBA" id="ARBA00023004"/>
    </source>
</evidence>
<dbReference type="Gene3D" id="2.40.40.20">
    <property type="match status" value="1"/>
</dbReference>
<accession>A0AA45BBT0</accession>
<comment type="cofactor">
    <cofactor evidence="1">
        <name>Mo-bis(molybdopterin guanine dinucleotide)</name>
        <dbReference type="ChEBI" id="CHEBI:60539"/>
    </cofactor>
</comment>
<evidence type="ECO:0000256" key="2">
    <source>
        <dbReference type="ARBA" id="ARBA00010312"/>
    </source>
</evidence>
<proteinExistence type="inferred from homology"/>
<keyword evidence="6" id="KW-0408">Iron</keyword>
<dbReference type="AlphaFoldDB" id="A0AA45BBT0"/>
<dbReference type="SMART" id="SM00926">
    <property type="entry name" value="Molybdop_Fe4S4"/>
    <property type="match status" value="1"/>
</dbReference>
<dbReference type="PANTHER" id="PTHR43742:SF6">
    <property type="entry name" value="OXIDOREDUCTASE YYAE-RELATED"/>
    <property type="match status" value="1"/>
</dbReference>
<evidence type="ECO:0000313" key="10">
    <source>
        <dbReference type="Proteomes" id="UP000237632"/>
    </source>
</evidence>
<evidence type="ECO:0000259" key="8">
    <source>
        <dbReference type="PROSITE" id="PS51669"/>
    </source>
</evidence>
<evidence type="ECO:0000256" key="1">
    <source>
        <dbReference type="ARBA" id="ARBA00001942"/>
    </source>
</evidence>
<protein>
    <submittedName>
        <fullName evidence="9">Molybdopterin oxidoreductase family protein</fullName>
    </submittedName>
</protein>
<dbReference type="PROSITE" id="PS51669">
    <property type="entry name" value="4FE4S_MOW_BIS_MGD"/>
    <property type="match status" value="1"/>
</dbReference>
<comment type="similarity">
    <text evidence="2">Belongs to the prokaryotic molybdopterin-containing oxidoreductase family.</text>
</comment>
<dbReference type="RefSeq" id="WP_041493748.1">
    <property type="nucleotide sequence ID" value="NZ_CADESV010000005.1"/>
</dbReference>
<dbReference type="PROSITE" id="PS00932">
    <property type="entry name" value="MOLYBDOPTERIN_PROK_3"/>
    <property type="match status" value="1"/>
</dbReference>
<dbReference type="SUPFAM" id="SSF50692">
    <property type="entry name" value="ADC-like"/>
    <property type="match status" value="1"/>
</dbReference>
<evidence type="ECO:0000256" key="3">
    <source>
        <dbReference type="ARBA" id="ARBA00022505"/>
    </source>
</evidence>
<dbReference type="InterPro" id="IPR006657">
    <property type="entry name" value="MoPterin_dinucl-bd_dom"/>
</dbReference>
<dbReference type="Pfam" id="PF01568">
    <property type="entry name" value="Molydop_binding"/>
    <property type="match status" value="1"/>
</dbReference>
<dbReference type="CDD" id="cd02766">
    <property type="entry name" value="MopB_3"/>
    <property type="match status" value="1"/>
</dbReference>
<evidence type="ECO:0000256" key="7">
    <source>
        <dbReference type="ARBA" id="ARBA00023014"/>
    </source>
</evidence>
<reference evidence="9 10" key="1">
    <citation type="submission" date="2018-03" db="EMBL/GenBank/DDBJ databases">
        <authorList>
            <person name="Nguyen K."/>
            <person name="Fouts D."/>
            <person name="Sutton G."/>
        </authorList>
    </citation>
    <scope>NUCLEOTIDE SEQUENCE [LARGE SCALE GENOMIC DNA]</scope>
    <source>
        <strain evidence="9 10">AU3578</strain>
    </source>
</reference>
<keyword evidence="7" id="KW-0411">Iron-sulfur</keyword>
<evidence type="ECO:0000256" key="5">
    <source>
        <dbReference type="ARBA" id="ARBA00023002"/>
    </source>
</evidence>
<sequence>MNGATQIARAVCPHDCPDTCAMRVTVENGKAIKVTGDPEHPPTQGVLCTKVSRYADRVHHPDRLTVPLKRIGAKGEGRFAPITWNEAFDEIGRRLGDIAARSPESILPYSYAGTMGLVQGEGIAQRFFHKIGASRLERTICAAAGAAGLRYTYGGNIGMHLEHFEESELILIWGANPIASSLHFWTRAQEAKRRGARLVAIDPYRSLTAEKCHQHIALKPGTDGAFALGMMHVLITENLLDHDYIANHTVGFEALKARALSYPPERVAQICGIDASELIELARRYGATRKASIRLNYGMQRVRGGGNAVRAIASLPGLTGAWRDRAGGLLLSSSEFAPIDHAALLRPDLIPGWPHKLPRIINMNAIGDALLHPGDDAFGPKVEAVIVYNSNPVAVAPDSSKVAAGFAREDLFTVVLEHFQTDTVDFADIVLPATTQLEHLDIHKSYGHTYVMANLPAIPPVGEARPNTEIFRGIARSMGLDEPALYHSDEEVAQTALRWDDPTLDSDWNTLKHAGWVKLKLADAPFANGGFRTPSGKCEFHSARLEQMGLDPVPDYLPPYESAEASPELAARYPLAMISPPARHFLNSTFVNVESLRSTEGEPHLDIHPADAESRGIGDGDTVRIFNDRGSMQAVARVTDRARAGLVVGLSIWWKKLSADGRNANEVTSQALTDLGNSATFYDCLVEVERI</sequence>
<dbReference type="InterPro" id="IPR006656">
    <property type="entry name" value="Mopterin_OxRdtase"/>
</dbReference>
<dbReference type="Gene3D" id="3.40.228.10">
    <property type="entry name" value="Dimethylsulfoxide Reductase, domain 2"/>
    <property type="match status" value="1"/>
</dbReference>
<dbReference type="Gene3D" id="3.40.50.740">
    <property type="match status" value="1"/>
</dbReference>
<dbReference type="SUPFAM" id="SSF53706">
    <property type="entry name" value="Formate dehydrogenase/DMSO reductase, domains 1-3"/>
    <property type="match status" value="1"/>
</dbReference>
<organism evidence="9 10">
    <name type="scientific">Burkholderia vietnamiensis</name>
    <dbReference type="NCBI Taxonomy" id="60552"/>
    <lineage>
        <taxon>Bacteria</taxon>
        <taxon>Pseudomonadati</taxon>
        <taxon>Pseudomonadota</taxon>
        <taxon>Betaproteobacteria</taxon>
        <taxon>Burkholderiales</taxon>
        <taxon>Burkholderiaceae</taxon>
        <taxon>Burkholderia</taxon>
        <taxon>Burkholderia cepacia complex</taxon>
    </lineage>
</organism>
<dbReference type="GO" id="GO:0016491">
    <property type="term" value="F:oxidoreductase activity"/>
    <property type="evidence" value="ECO:0007669"/>
    <property type="project" value="UniProtKB-KW"/>
</dbReference>
<evidence type="ECO:0000256" key="4">
    <source>
        <dbReference type="ARBA" id="ARBA00022723"/>
    </source>
</evidence>
<feature type="domain" description="4Fe-4S Mo/W bis-MGD-type" evidence="8">
    <location>
        <begin position="5"/>
        <end position="62"/>
    </location>
</feature>
<dbReference type="EMBL" id="PVHK01000181">
    <property type="protein sequence ID" value="PRH39853.1"/>
    <property type="molecule type" value="Genomic_DNA"/>
</dbReference>
<dbReference type="InterPro" id="IPR006655">
    <property type="entry name" value="Mopterin_OxRdtase_prok_CS"/>
</dbReference>
<dbReference type="Gene3D" id="3.30.2070.10">
    <property type="entry name" value="Formate dehydrogenase/DMSO reductase"/>
    <property type="match status" value="1"/>
</dbReference>
<dbReference type="InterPro" id="IPR037920">
    <property type="entry name" value="YoaE_C"/>
</dbReference>
<comment type="caution">
    <text evidence="9">The sequence shown here is derived from an EMBL/GenBank/DDBJ whole genome shotgun (WGS) entry which is preliminary data.</text>
</comment>
<keyword evidence="4" id="KW-0479">Metal-binding</keyword>
<dbReference type="GO" id="GO:0051536">
    <property type="term" value="F:iron-sulfur cluster binding"/>
    <property type="evidence" value="ECO:0007669"/>
    <property type="project" value="UniProtKB-KW"/>
</dbReference>
<dbReference type="GO" id="GO:0046872">
    <property type="term" value="F:metal ion binding"/>
    <property type="evidence" value="ECO:0007669"/>
    <property type="project" value="UniProtKB-KW"/>
</dbReference>
<dbReference type="InterPro" id="IPR050612">
    <property type="entry name" value="Prok_Mopterin_Oxidored"/>
</dbReference>
<dbReference type="Gene3D" id="2.20.25.90">
    <property type="entry name" value="ADC-like domains"/>
    <property type="match status" value="1"/>
</dbReference>
<dbReference type="Proteomes" id="UP000237632">
    <property type="component" value="Unassembled WGS sequence"/>
</dbReference>